<dbReference type="PROSITE" id="PS51085">
    <property type="entry name" value="2FE2S_FER_2"/>
    <property type="match status" value="1"/>
</dbReference>
<dbReference type="PANTHER" id="PTHR47354:SF5">
    <property type="entry name" value="PROTEIN RFBI"/>
    <property type="match status" value="1"/>
</dbReference>
<dbReference type="InterPro" id="IPR036010">
    <property type="entry name" value="2Fe-2S_ferredoxin-like_sf"/>
</dbReference>
<name>A0A502F6S4_9PROT</name>
<dbReference type="InterPro" id="IPR017927">
    <property type="entry name" value="FAD-bd_FR_type"/>
</dbReference>
<dbReference type="CDD" id="cd06189">
    <property type="entry name" value="flavin_oxioreductase"/>
    <property type="match status" value="1"/>
</dbReference>
<dbReference type="AlphaFoldDB" id="A0A502F6S4"/>
<reference evidence="3 4" key="1">
    <citation type="journal article" date="2019" name="Environ. Microbiol.">
        <title>Species interactions and distinct microbial communities in high Arctic permafrost affected cryosols are associated with the CH4 and CO2 gas fluxes.</title>
        <authorList>
            <person name="Altshuler I."/>
            <person name="Hamel J."/>
            <person name="Turney S."/>
            <person name="Magnuson E."/>
            <person name="Levesque R."/>
            <person name="Greer C."/>
            <person name="Whyte L.G."/>
        </authorList>
    </citation>
    <scope>NUCLEOTIDE SEQUENCE [LARGE SCALE GENOMIC DNA]</scope>
    <source>
        <strain evidence="3 4">S9.3B</strain>
    </source>
</reference>
<gene>
    <name evidence="3" type="ORF">EAH89_26645</name>
</gene>
<dbReference type="Pfam" id="PF00970">
    <property type="entry name" value="FAD_binding_6"/>
    <property type="match status" value="1"/>
</dbReference>
<dbReference type="GO" id="GO:0016491">
    <property type="term" value="F:oxidoreductase activity"/>
    <property type="evidence" value="ECO:0007669"/>
    <property type="project" value="InterPro"/>
</dbReference>
<evidence type="ECO:0000259" key="1">
    <source>
        <dbReference type="PROSITE" id="PS51085"/>
    </source>
</evidence>
<dbReference type="GO" id="GO:0051536">
    <property type="term" value="F:iron-sulfur cluster binding"/>
    <property type="evidence" value="ECO:0007669"/>
    <property type="project" value="InterPro"/>
</dbReference>
<dbReference type="Proteomes" id="UP000317078">
    <property type="component" value="Unassembled WGS sequence"/>
</dbReference>
<dbReference type="InterPro" id="IPR017938">
    <property type="entry name" value="Riboflavin_synthase-like_b-brl"/>
</dbReference>
<dbReference type="PANTHER" id="PTHR47354">
    <property type="entry name" value="NADH OXIDOREDUCTASE HCR"/>
    <property type="match status" value="1"/>
</dbReference>
<dbReference type="EMBL" id="RCZP01000048">
    <property type="protein sequence ID" value="TPG44920.1"/>
    <property type="molecule type" value="Genomic_DNA"/>
</dbReference>
<dbReference type="OrthoDB" id="9806195at2"/>
<evidence type="ECO:0000313" key="4">
    <source>
        <dbReference type="Proteomes" id="UP000317078"/>
    </source>
</evidence>
<keyword evidence="4" id="KW-1185">Reference proteome</keyword>
<dbReference type="Pfam" id="PF00175">
    <property type="entry name" value="NAD_binding_1"/>
    <property type="match status" value="1"/>
</dbReference>
<dbReference type="CDD" id="cd00207">
    <property type="entry name" value="fer2"/>
    <property type="match status" value="1"/>
</dbReference>
<dbReference type="SUPFAM" id="SSF52343">
    <property type="entry name" value="Ferredoxin reductase-like, C-terminal NADP-linked domain"/>
    <property type="match status" value="1"/>
</dbReference>
<dbReference type="InterPro" id="IPR008333">
    <property type="entry name" value="Cbr1-like_FAD-bd_dom"/>
</dbReference>
<dbReference type="SUPFAM" id="SSF63380">
    <property type="entry name" value="Riboflavin synthase domain-like"/>
    <property type="match status" value="1"/>
</dbReference>
<dbReference type="InterPro" id="IPR001041">
    <property type="entry name" value="2Fe-2S_ferredoxin-type"/>
</dbReference>
<proteinExistence type="predicted"/>
<feature type="domain" description="2Fe-2S ferredoxin-type" evidence="1">
    <location>
        <begin position="3"/>
        <end position="90"/>
    </location>
</feature>
<sequence length="340" mass="36925">MEWTVQVAHSDHRFPCAPDETILEAAQRAGLEIPYSCRKGVCITCQGKVSAGAVEASGTVRSTGEGGAFDALFCTSRPRSDVTIGPRRISRPLGIGLPREVTARVFRKQLVAPNVTRLYLRFPIGQRVAFKAGQYMDVLLPGGERRSYSMANSPAEADGVQMHVRMHPGGAFSDALLARLQPGDALRLAMPYGEVEPDGRDPRPLLLLATGTGFAPVASILEEAVRRRWTRPLILYRGGRGPDDLYLPELPARWTRRLRDFRYIPVLSQPDPSWAGRTGRVPTAAASDHPAMSGLQVYASGSPAMVASARESFTKLHNLPEADFFADAFIPSSQSSAEAA</sequence>
<dbReference type="SUPFAM" id="SSF54292">
    <property type="entry name" value="2Fe-2S ferredoxin-like"/>
    <property type="match status" value="1"/>
</dbReference>
<dbReference type="InterPro" id="IPR012675">
    <property type="entry name" value="Beta-grasp_dom_sf"/>
</dbReference>
<dbReference type="PRINTS" id="PR00410">
    <property type="entry name" value="PHEHYDRXLASE"/>
</dbReference>
<evidence type="ECO:0000259" key="2">
    <source>
        <dbReference type="PROSITE" id="PS51384"/>
    </source>
</evidence>
<evidence type="ECO:0000313" key="3">
    <source>
        <dbReference type="EMBL" id="TPG44920.1"/>
    </source>
</evidence>
<dbReference type="InterPro" id="IPR039261">
    <property type="entry name" value="FNR_nucleotide-bd"/>
</dbReference>
<accession>A0A502F6S4</accession>
<comment type="caution">
    <text evidence="3">The sequence shown here is derived from an EMBL/GenBank/DDBJ whole genome shotgun (WGS) entry which is preliminary data.</text>
</comment>
<feature type="domain" description="FAD-binding FR-type" evidence="2">
    <location>
        <begin position="98"/>
        <end position="198"/>
    </location>
</feature>
<dbReference type="Pfam" id="PF00111">
    <property type="entry name" value="Fer2"/>
    <property type="match status" value="1"/>
</dbReference>
<protein>
    <submittedName>
        <fullName evidence="3">Flavin oxidoreductase</fullName>
    </submittedName>
</protein>
<dbReference type="Gene3D" id="3.10.20.30">
    <property type="match status" value="1"/>
</dbReference>
<organism evidence="3 4">
    <name type="scientific">Muricoccus nepalensis</name>
    <dbReference type="NCBI Taxonomy" id="1854500"/>
    <lineage>
        <taxon>Bacteria</taxon>
        <taxon>Pseudomonadati</taxon>
        <taxon>Pseudomonadota</taxon>
        <taxon>Alphaproteobacteria</taxon>
        <taxon>Acetobacterales</taxon>
        <taxon>Roseomonadaceae</taxon>
        <taxon>Muricoccus</taxon>
    </lineage>
</organism>
<dbReference type="InterPro" id="IPR001433">
    <property type="entry name" value="OxRdtase_FAD/NAD-bd"/>
</dbReference>
<dbReference type="Gene3D" id="2.40.30.10">
    <property type="entry name" value="Translation factors"/>
    <property type="match status" value="1"/>
</dbReference>
<dbReference type="PROSITE" id="PS51384">
    <property type="entry name" value="FAD_FR"/>
    <property type="match status" value="1"/>
</dbReference>
<dbReference type="Gene3D" id="3.40.50.80">
    <property type="entry name" value="Nucleotide-binding domain of ferredoxin-NADP reductase (FNR) module"/>
    <property type="match status" value="1"/>
</dbReference>
<dbReference type="InterPro" id="IPR050415">
    <property type="entry name" value="MRET"/>
</dbReference>